<gene>
    <name evidence="2" type="ORF">NDU88_005165</name>
</gene>
<name>A0AAV7WXG9_PLEWA</name>
<keyword evidence="3" id="KW-1185">Reference proteome</keyword>
<evidence type="ECO:0000256" key="1">
    <source>
        <dbReference type="SAM" id="MobiDB-lite"/>
    </source>
</evidence>
<dbReference type="Proteomes" id="UP001066276">
    <property type="component" value="Chromosome 1_1"/>
</dbReference>
<dbReference type="AlphaFoldDB" id="A0AAV7WXG9"/>
<reference evidence="2" key="1">
    <citation type="journal article" date="2022" name="bioRxiv">
        <title>Sequencing and chromosome-scale assembly of the giantPleurodeles waltlgenome.</title>
        <authorList>
            <person name="Brown T."/>
            <person name="Elewa A."/>
            <person name="Iarovenko S."/>
            <person name="Subramanian E."/>
            <person name="Araus A.J."/>
            <person name="Petzold A."/>
            <person name="Susuki M."/>
            <person name="Suzuki K.-i.T."/>
            <person name="Hayashi T."/>
            <person name="Toyoda A."/>
            <person name="Oliveira C."/>
            <person name="Osipova E."/>
            <person name="Leigh N.D."/>
            <person name="Simon A."/>
            <person name="Yun M.H."/>
        </authorList>
    </citation>
    <scope>NUCLEOTIDE SEQUENCE</scope>
    <source>
        <strain evidence="2">20211129_DDA</strain>
        <tissue evidence="2">Liver</tissue>
    </source>
</reference>
<protein>
    <submittedName>
        <fullName evidence="2">Uncharacterized protein</fullName>
    </submittedName>
</protein>
<organism evidence="2 3">
    <name type="scientific">Pleurodeles waltl</name>
    <name type="common">Iberian ribbed newt</name>
    <dbReference type="NCBI Taxonomy" id="8319"/>
    <lineage>
        <taxon>Eukaryota</taxon>
        <taxon>Metazoa</taxon>
        <taxon>Chordata</taxon>
        <taxon>Craniata</taxon>
        <taxon>Vertebrata</taxon>
        <taxon>Euteleostomi</taxon>
        <taxon>Amphibia</taxon>
        <taxon>Batrachia</taxon>
        <taxon>Caudata</taxon>
        <taxon>Salamandroidea</taxon>
        <taxon>Salamandridae</taxon>
        <taxon>Pleurodelinae</taxon>
        <taxon>Pleurodeles</taxon>
    </lineage>
</organism>
<feature type="region of interest" description="Disordered" evidence="1">
    <location>
        <begin position="135"/>
        <end position="178"/>
    </location>
</feature>
<evidence type="ECO:0000313" key="2">
    <source>
        <dbReference type="EMBL" id="KAJ1217571.1"/>
    </source>
</evidence>
<accession>A0AAV7WXG9</accession>
<proteinExistence type="predicted"/>
<dbReference type="EMBL" id="JANPWB010000001">
    <property type="protein sequence ID" value="KAJ1217571.1"/>
    <property type="molecule type" value="Genomic_DNA"/>
</dbReference>
<sequence>MRETARGEEALMQHTTAILVAIQESKAALENQITTLAGEGGCLRDDDNKLKVRVKAETAPQMKELTQKLAVMNNEPRTLTIKVEDGEISVYLPLELKAEVLQKIGPILMTSPPASIRMGGDFILVMDTRADRADKLEKGRPATEKLEGFTHAMGLSDASTDRKKGTRTIQPPTTLTQD</sequence>
<feature type="compositionally biased region" description="Polar residues" evidence="1">
    <location>
        <begin position="167"/>
        <end position="178"/>
    </location>
</feature>
<comment type="caution">
    <text evidence="2">The sequence shown here is derived from an EMBL/GenBank/DDBJ whole genome shotgun (WGS) entry which is preliminary data.</text>
</comment>
<evidence type="ECO:0000313" key="3">
    <source>
        <dbReference type="Proteomes" id="UP001066276"/>
    </source>
</evidence>
<feature type="compositionally biased region" description="Basic and acidic residues" evidence="1">
    <location>
        <begin position="135"/>
        <end position="148"/>
    </location>
</feature>